<evidence type="ECO:0000313" key="4">
    <source>
        <dbReference type="Proteomes" id="UP000274391"/>
    </source>
</evidence>
<dbReference type="SUPFAM" id="SSF51735">
    <property type="entry name" value="NAD(P)-binding Rossmann-fold domains"/>
    <property type="match status" value="1"/>
</dbReference>
<name>A0A3P3VW46_9MICO</name>
<evidence type="ECO:0000256" key="2">
    <source>
        <dbReference type="ARBA" id="ARBA00023002"/>
    </source>
</evidence>
<dbReference type="AlphaFoldDB" id="A0A3P3VW46"/>
<dbReference type="OrthoDB" id="286404at2"/>
<comment type="caution">
    <text evidence="3">The sequence shown here is derived from an EMBL/GenBank/DDBJ whole genome shotgun (WGS) entry which is preliminary data.</text>
</comment>
<keyword evidence="4" id="KW-1185">Reference proteome</keyword>
<comment type="similarity">
    <text evidence="1">Belongs to the short-chain dehydrogenases/reductases (SDR) family.</text>
</comment>
<evidence type="ECO:0000313" key="3">
    <source>
        <dbReference type="EMBL" id="RRJ86577.1"/>
    </source>
</evidence>
<reference evidence="3 4" key="1">
    <citation type="submission" date="2018-11" db="EMBL/GenBank/DDBJ databases">
        <title>YIM 102482-1 draft genome.</title>
        <authorList>
            <person name="Li G."/>
            <person name="Jiang Y."/>
        </authorList>
    </citation>
    <scope>NUCLEOTIDE SEQUENCE [LARGE SCALE GENOMIC DNA]</scope>
    <source>
        <strain evidence="3 4">YIM 102482-1</strain>
    </source>
</reference>
<accession>A0A3P3VW46</accession>
<dbReference type="FunFam" id="3.40.50.720:FF:000084">
    <property type="entry name" value="Short-chain dehydrogenase reductase"/>
    <property type="match status" value="1"/>
</dbReference>
<protein>
    <submittedName>
        <fullName evidence="3">Glucose 1-dehydrogenase</fullName>
        <ecNumber evidence="3">1.1.1.47</ecNumber>
    </submittedName>
</protein>
<dbReference type="Pfam" id="PF13561">
    <property type="entry name" value="adh_short_C2"/>
    <property type="match status" value="1"/>
</dbReference>
<dbReference type="InterPro" id="IPR020904">
    <property type="entry name" value="Sc_DH/Rdtase_CS"/>
</dbReference>
<dbReference type="CDD" id="cd05233">
    <property type="entry name" value="SDR_c"/>
    <property type="match status" value="1"/>
</dbReference>
<dbReference type="PANTHER" id="PTHR42820:SF1">
    <property type="entry name" value="SHORT-CHAIN DEHYDROGENASE_REDUCTASE FAMILY PROTEIN"/>
    <property type="match status" value="1"/>
</dbReference>
<dbReference type="InterPro" id="IPR002347">
    <property type="entry name" value="SDR_fam"/>
</dbReference>
<dbReference type="PRINTS" id="PR00081">
    <property type="entry name" value="GDHRDH"/>
</dbReference>
<dbReference type="PANTHER" id="PTHR42820">
    <property type="entry name" value="SHORT-CHAIN DEHYDROGENASE REDUCTASE"/>
    <property type="match status" value="1"/>
</dbReference>
<dbReference type="Proteomes" id="UP000274391">
    <property type="component" value="Unassembled WGS sequence"/>
</dbReference>
<dbReference type="PRINTS" id="PR00080">
    <property type="entry name" value="SDRFAMILY"/>
</dbReference>
<dbReference type="RefSeq" id="WP_124972301.1">
    <property type="nucleotide sequence ID" value="NZ_RQVS01000008.1"/>
</dbReference>
<dbReference type="EC" id="1.1.1.47" evidence="3"/>
<keyword evidence="2 3" id="KW-0560">Oxidoreductase</keyword>
<dbReference type="InterPro" id="IPR036291">
    <property type="entry name" value="NAD(P)-bd_dom_sf"/>
</dbReference>
<organism evidence="3 4">
    <name type="scientific">Gulosibacter macacae</name>
    <dbReference type="NCBI Taxonomy" id="2488791"/>
    <lineage>
        <taxon>Bacteria</taxon>
        <taxon>Bacillati</taxon>
        <taxon>Actinomycetota</taxon>
        <taxon>Actinomycetes</taxon>
        <taxon>Micrococcales</taxon>
        <taxon>Microbacteriaceae</taxon>
        <taxon>Gulosibacter</taxon>
    </lineage>
</organism>
<dbReference type="GO" id="GO:0047936">
    <property type="term" value="F:glucose 1-dehydrogenase [NAD(P)+] activity"/>
    <property type="evidence" value="ECO:0007669"/>
    <property type="project" value="UniProtKB-EC"/>
</dbReference>
<dbReference type="EMBL" id="RQVS01000008">
    <property type="protein sequence ID" value="RRJ86577.1"/>
    <property type="molecule type" value="Genomic_DNA"/>
</dbReference>
<evidence type="ECO:0000256" key="1">
    <source>
        <dbReference type="ARBA" id="ARBA00006484"/>
    </source>
</evidence>
<dbReference type="NCBIfam" id="NF005559">
    <property type="entry name" value="PRK07231.1"/>
    <property type="match status" value="1"/>
</dbReference>
<sequence>MTDESQEFAGKVVLITGGAAGLGADAARAFVKRGAKVAIVDIAQEGLDKTAAEIGAGDNLITIQADVSNADDVKRYVDTTVEAFGTIDVFYNNAGIEGKVAPLVDQKVEDFDRVIAINVRGSWLGLHYVLPIMYAQKSGSVINTSSIGGLVGGPLPVSPYATSKFAITGLTRIAAIESAPYQVRINSVHPSPANTAMMRSLEGGAGASQDQIASAIPLGRYAEPSDVTNAVLFLASDDSAFITGMQLRVDGGMLA</sequence>
<dbReference type="PROSITE" id="PS00061">
    <property type="entry name" value="ADH_SHORT"/>
    <property type="match status" value="1"/>
</dbReference>
<gene>
    <name evidence="3" type="ORF">EG850_07975</name>
</gene>
<dbReference type="Gene3D" id="3.40.50.720">
    <property type="entry name" value="NAD(P)-binding Rossmann-like Domain"/>
    <property type="match status" value="1"/>
</dbReference>
<proteinExistence type="inferred from homology"/>